<protein>
    <submittedName>
        <fullName evidence="3">Uncharacterized protein</fullName>
    </submittedName>
</protein>
<accession>A0ABU9PWA7</accession>
<dbReference type="EMBL" id="JBANDC010000008">
    <property type="protein sequence ID" value="MEM4988292.1"/>
    <property type="molecule type" value="Genomic_DNA"/>
</dbReference>
<keyword evidence="4" id="KW-1185">Reference proteome</keyword>
<comment type="caution">
    <text evidence="3">The sequence shown here is derived from an EMBL/GenBank/DDBJ whole genome shotgun (WGS) entry which is preliminary data.</text>
</comment>
<evidence type="ECO:0000256" key="1">
    <source>
        <dbReference type="SAM" id="MobiDB-lite"/>
    </source>
</evidence>
<feature type="chain" id="PRO_5045217538" evidence="2">
    <location>
        <begin position="28"/>
        <end position="93"/>
    </location>
</feature>
<organism evidence="3 4">
    <name type="scientific">Collimonas rhizosphaerae</name>
    <dbReference type="NCBI Taxonomy" id="3126357"/>
    <lineage>
        <taxon>Bacteria</taxon>
        <taxon>Pseudomonadati</taxon>
        <taxon>Pseudomonadota</taxon>
        <taxon>Betaproteobacteria</taxon>
        <taxon>Burkholderiales</taxon>
        <taxon>Oxalobacteraceae</taxon>
        <taxon>Collimonas</taxon>
    </lineage>
</organism>
<sequence length="93" mass="9464">MNMHTRYTCSGLFVLSLALAAAASAAAADQPAAPANAPKAGPATQNQAKRPGDGVEMVETAPSPLVAVKGADGRVVVQHSNDTVAPEKKNEVR</sequence>
<gene>
    <name evidence="3" type="ORF">V8G57_12925</name>
</gene>
<name>A0ABU9PWA7_9BURK</name>
<feature type="compositionally biased region" description="Low complexity" evidence="1">
    <location>
        <begin position="26"/>
        <end position="43"/>
    </location>
</feature>
<proteinExistence type="predicted"/>
<reference evidence="3 4" key="1">
    <citation type="submission" date="2024-02" db="EMBL/GenBank/DDBJ databases">
        <title>Draft genome sequence of Collimonas sp. strain H4R21, an effective mineral-weathering bacterial strain isolated from the beech rhizosphere.</title>
        <authorList>
            <person name="Morin E."/>
            <person name="Uroz S."/>
            <person name="Leveau J.H.J."/>
            <person name="Kumar R."/>
            <person name="Rey M.W."/>
            <person name="Pham J."/>
        </authorList>
    </citation>
    <scope>NUCLEOTIDE SEQUENCE [LARGE SCALE GENOMIC DNA]</scope>
    <source>
        <strain evidence="3 4">H4R21</strain>
    </source>
</reference>
<evidence type="ECO:0000256" key="2">
    <source>
        <dbReference type="SAM" id="SignalP"/>
    </source>
</evidence>
<feature type="signal peptide" evidence="2">
    <location>
        <begin position="1"/>
        <end position="27"/>
    </location>
</feature>
<evidence type="ECO:0000313" key="4">
    <source>
        <dbReference type="Proteomes" id="UP001495910"/>
    </source>
</evidence>
<dbReference type="Proteomes" id="UP001495910">
    <property type="component" value="Unassembled WGS sequence"/>
</dbReference>
<feature type="region of interest" description="Disordered" evidence="1">
    <location>
        <begin position="26"/>
        <end position="62"/>
    </location>
</feature>
<evidence type="ECO:0000313" key="3">
    <source>
        <dbReference type="EMBL" id="MEM4988292.1"/>
    </source>
</evidence>
<keyword evidence="2" id="KW-0732">Signal</keyword>
<dbReference type="RefSeq" id="WP_342829740.1">
    <property type="nucleotide sequence ID" value="NZ_JBANDC010000008.1"/>
</dbReference>